<accession>A0A4Z1PNZ0</accession>
<keyword evidence="1" id="KW-0732">Signal</keyword>
<dbReference type="EMBL" id="SNSC02000001">
    <property type="protein sequence ID" value="TID27734.1"/>
    <property type="molecule type" value="Genomic_DNA"/>
</dbReference>
<keyword evidence="3" id="KW-1185">Reference proteome</keyword>
<evidence type="ECO:0000313" key="3">
    <source>
        <dbReference type="Proteomes" id="UP000298493"/>
    </source>
</evidence>
<gene>
    <name evidence="2" type="ORF">E6O75_ATG00501</name>
</gene>
<evidence type="ECO:0000256" key="1">
    <source>
        <dbReference type="SAM" id="SignalP"/>
    </source>
</evidence>
<proteinExistence type="predicted"/>
<comment type="caution">
    <text evidence="2">The sequence shown here is derived from an EMBL/GenBank/DDBJ whole genome shotgun (WGS) entry which is preliminary data.</text>
</comment>
<protein>
    <recommendedName>
        <fullName evidence="4">Secreted protein</fullName>
    </recommendedName>
</protein>
<feature type="signal peptide" evidence="1">
    <location>
        <begin position="1"/>
        <end position="18"/>
    </location>
</feature>
<dbReference type="Proteomes" id="UP000298493">
    <property type="component" value="Unassembled WGS sequence"/>
</dbReference>
<dbReference type="AlphaFoldDB" id="A0A4Z1PNZ0"/>
<organism evidence="2 3">
    <name type="scientific">Venturia nashicola</name>
    <dbReference type="NCBI Taxonomy" id="86259"/>
    <lineage>
        <taxon>Eukaryota</taxon>
        <taxon>Fungi</taxon>
        <taxon>Dikarya</taxon>
        <taxon>Ascomycota</taxon>
        <taxon>Pezizomycotina</taxon>
        <taxon>Dothideomycetes</taxon>
        <taxon>Pleosporomycetidae</taxon>
        <taxon>Venturiales</taxon>
        <taxon>Venturiaceae</taxon>
        <taxon>Venturia</taxon>
    </lineage>
</organism>
<evidence type="ECO:0008006" key="4">
    <source>
        <dbReference type="Google" id="ProtNLM"/>
    </source>
</evidence>
<feature type="chain" id="PRO_5021410598" description="Secreted protein" evidence="1">
    <location>
        <begin position="19"/>
        <end position="113"/>
    </location>
</feature>
<name>A0A4Z1PNZ0_9PEZI</name>
<reference evidence="2 3" key="1">
    <citation type="submission" date="2019-04" db="EMBL/GenBank/DDBJ databases">
        <title>High contiguity whole genome sequence and gene annotation resource for two Venturia nashicola isolates.</title>
        <authorList>
            <person name="Prokchorchik M."/>
            <person name="Won K."/>
            <person name="Lee Y."/>
            <person name="Choi E.D."/>
            <person name="Segonzac C."/>
            <person name="Sohn K.H."/>
        </authorList>
    </citation>
    <scope>NUCLEOTIDE SEQUENCE [LARGE SCALE GENOMIC DNA]</scope>
    <source>
        <strain evidence="2 3">PRI2</strain>
    </source>
</reference>
<sequence>MVIIVCSRWLSVSTLAPASVTILNTALTASAPLIPDQTRKTAPEVEQRYRPNKLVLTGREATLPSCPYPPSALSSPESHKTAAPARLSGSLAGVCRHHKSQIMLLVSDDQHQQ</sequence>
<evidence type="ECO:0000313" key="2">
    <source>
        <dbReference type="EMBL" id="TID27734.1"/>
    </source>
</evidence>